<dbReference type="Proteomes" id="UP000712157">
    <property type="component" value="Unassembled WGS sequence"/>
</dbReference>
<evidence type="ECO:0000313" key="2">
    <source>
        <dbReference type="Proteomes" id="UP000712157"/>
    </source>
</evidence>
<dbReference type="Gene3D" id="2.70.98.60">
    <property type="entry name" value="alpha-galactosidase from lactobacil brevis"/>
    <property type="match status" value="1"/>
</dbReference>
<proteinExistence type="predicted"/>
<dbReference type="GO" id="GO:0016052">
    <property type="term" value="P:carbohydrate catabolic process"/>
    <property type="evidence" value="ECO:0007669"/>
    <property type="project" value="InterPro"/>
</dbReference>
<evidence type="ECO:0000313" key="1">
    <source>
        <dbReference type="EMBL" id="MBU9735716.1"/>
    </source>
</evidence>
<dbReference type="EMBL" id="JAHQCW010000004">
    <property type="protein sequence ID" value="MBU9735716.1"/>
    <property type="molecule type" value="Genomic_DNA"/>
</dbReference>
<dbReference type="Gene3D" id="3.20.20.70">
    <property type="entry name" value="Aldolase class I"/>
    <property type="match status" value="1"/>
</dbReference>
<protein>
    <submittedName>
        <fullName evidence="1">Alpha-galactosidase</fullName>
    </submittedName>
</protein>
<dbReference type="InterPro" id="IPR017853">
    <property type="entry name" value="GH"/>
</dbReference>
<dbReference type="RefSeq" id="WP_158342345.1">
    <property type="nucleotide sequence ID" value="NZ_JAHQCW010000004.1"/>
</dbReference>
<dbReference type="Pfam" id="PF02065">
    <property type="entry name" value="Melibiase"/>
    <property type="match status" value="1"/>
</dbReference>
<comment type="caution">
    <text evidence="1">The sequence shown here is derived from an EMBL/GenBank/DDBJ whole genome shotgun (WGS) entry which is preliminary data.</text>
</comment>
<keyword evidence="2" id="KW-1185">Reference proteome</keyword>
<dbReference type="InterPro" id="IPR002252">
    <property type="entry name" value="Glyco_hydro_36"/>
</dbReference>
<gene>
    <name evidence="1" type="ORF">KTH89_04145</name>
</gene>
<dbReference type="InterPro" id="IPR013785">
    <property type="entry name" value="Aldolase_TIM"/>
</dbReference>
<accession>A0A949JX51</accession>
<dbReference type="AlphaFoldDB" id="A0A949JX51"/>
<reference evidence="1" key="1">
    <citation type="submission" date="2021-06" db="EMBL/GenBank/DDBJ databases">
        <title>Description of novel taxa of the family Lachnospiraceae.</title>
        <authorList>
            <person name="Chaplin A.V."/>
            <person name="Sokolova S.R."/>
            <person name="Pikina A.P."/>
            <person name="Korzhanova M."/>
            <person name="Belova V."/>
            <person name="Korostin D."/>
            <person name="Efimov B.A."/>
        </authorList>
    </citation>
    <scope>NUCLEOTIDE SEQUENCE</scope>
    <source>
        <strain evidence="1">ASD5720</strain>
    </source>
</reference>
<dbReference type="SUPFAM" id="SSF51445">
    <property type="entry name" value="(Trans)glycosidases"/>
    <property type="match status" value="1"/>
</dbReference>
<dbReference type="GO" id="GO:0004557">
    <property type="term" value="F:alpha-galactosidase activity"/>
    <property type="evidence" value="ECO:0007669"/>
    <property type="project" value="InterPro"/>
</dbReference>
<sequence length="696" mass="79493">MNILSEYCLGDMIVRYVLDEEDQVGMELYPASMNQALAAGKSYRVDPLVQWKKEGDAYPFGFANGMTMRNSESVSRMKYKSQQVEKNAGEIHITTILEEDEGNRILHTLHYRNGDPAFWIITEFRNLGLRPLTLEMLSSFSIGGITPFAADEAPNRLIIHKIRSKWSAEGRMETRTASELLLEPTWSRHGVYSDKIGQAGSLPVRGYYPFEAVEDTKSKVVWAASLACPSSWQMELYRRDEALCMSGGIADYDFGHWCKELKPGECFRTVPACLTVCCGNVDNAGQRLTRMWKKEDDGKELPIIFNEFCTTWGKPSYENISRILETLGKRPFRYFVIDAGWYADAVKGWESNMGDWEVSEELFPQGLMAAADKIRNSGFIPGIWFELEICGKDSKAFWLEDHLLKRKGKVITAGGRRFWDMRDPWTEEYLTRKVIEFLEEYGFGYLKVDYNESIGIGCDGAESLGEGLRQNMQATQKFFRKIRKRLPDLVIELCASGGHRMEPSMIMLCDMVSFSDAHEEKEIPVIAANVHRMIPPGQSQIWAVLRASDTGKRIVYSMANTFLGVMCLSGDVYALSDSQWELVDRGIAFYRAVNHIIRDGHTCFYGTEQQSWRRLEGWQGIVQYSDDGREALCIVHRFEGQMEERISLPVGGGYRIEMIYEESDHRISLKRGTLMLEFEQDYDAAAVYLVKESFTL</sequence>
<dbReference type="InterPro" id="IPR038417">
    <property type="entry name" value="Alpga-gal_N_sf"/>
</dbReference>
<name>A0A949JX51_9FIRM</name>
<organism evidence="1 2">
    <name type="scientific">Diplocloster agilis</name>
    <dbReference type="NCBI Taxonomy" id="2850323"/>
    <lineage>
        <taxon>Bacteria</taxon>
        <taxon>Bacillati</taxon>
        <taxon>Bacillota</taxon>
        <taxon>Clostridia</taxon>
        <taxon>Lachnospirales</taxon>
        <taxon>Lachnospiraceae</taxon>
        <taxon>Diplocloster</taxon>
    </lineage>
</organism>
<dbReference type="CDD" id="cd14791">
    <property type="entry name" value="GH36"/>
    <property type="match status" value="1"/>
</dbReference>